<name>A0A0A8Z766_ARUDO</name>
<keyword evidence="1" id="KW-0472">Membrane</keyword>
<reference evidence="2" key="1">
    <citation type="submission" date="2014-09" db="EMBL/GenBank/DDBJ databases">
        <authorList>
            <person name="Magalhaes I.L.F."/>
            <person name="Oliveira U."/>
            <person name="Santos F.R."/>
            <person name="Vidigal T.H.D.A."/>
            <person name="Brescovit A.D."/>
            <person name="Santos A.J."/>
        </authorList>
    </citation>
    <scope>NUCLEOTIDE SEQUENCE</scope>
    <source>
        <tissue evidence="2">Shoot tissue taken approximately 20 cm above the soil surface</tissue>
    </source>
</reference>
<sequence length="74" mass="8826">MLLHLSTCHHSHLIVHVIHHLLLCLLWRHHLCFLYFCFCFCLLTLHLCFICFTVSIIVVVTTLFLLETRLLGFY</sequence>
<feature type="transmembrane region" description="Helical" evidence="1">
    <location>
        <begin position="33"/>
        <end position="66"/>
    </location>
</feature>
<organism evidence="2">
    <name type="scientific">Arundo donax</name>
    <name type="common">Giant reed</name>
    <name type="synonym">Donax arundinaceus</name>
    <dbReference type="NCBI Taxonomy" id="35708"/>
    <lineage>
        <taxon>Eukaryota</taxon>
        <taxon>Viridiplantae</taxon>
        <taxon>Streptophyta</taxon>
        <taxon>Embryophyta</taxon>
        <taxon>Tracheophyta</taxon>
        <taxon>Spermatophyta</taxon>
        <taxon>Magnoliopsida</taxon>
        <taxon>Liliopsida</taxon>
        <taxon>Poales</taxon>
        <taxon>Poaceae</taxon>
        <taxon>PACMAD clade</taxon>
        <taxon>Arundinoideae</taxon>
        <taxon>Arundineae</taxon>
        <taxon>Arundo</taxon>
    </lineage>
</organism>
<accession>A0A0A8Z766</accession>
<evidence type="ECO:0000313" key="2">
    <source>
        <dbReference type="EMBL" id="JAD34611.1"/>
    </source>
</evidence>
<protein>
    <submittedName>
        <fullName evidence="2">Uncharacterized protein</fullName>
    </submittedName>
</protein>
<reference evidence="2" key="2">
    <citation type="journal article" date="2015" name="Data Brief">
        <title>Shoot transcriptome of the giant reed, Arundo donax.</title>
        <authorList>
            <person name="Barrero R.A."/>
            <person name="Guerrero F.D."/>
            <person name="Moolhuijzen P."/>
            <person name="Goolsby J.A."/>
            <person name="Tidwell J."/>
            <person name="Bellgard S.E."/>
            <person name="Bellgard M.I."/>
        </authorList>
    </citation>
    <scope>NUCLEOTIDE SEQUENCE</scope>
    <source>
        <tissue evidence="2">Shoot tissue taken approximately 20 cm above the soil surface</tissue>
    </source>
</reference>
<keyword evidence="1" id="KW-0812">Transmembrane</keyword>
<proteinExistence type="predicted"/>
<keyword evidence="1" id="KW-1133">Transmembrane helix</keyword>
<evidence type="ECO:0000256" key="1">
    <source>
        <dbReference type="SAM" id="Phobius"/>
    </source>
</evidence>
<dbReference type="EMBL" id="GBRH01263284">
    <property type="protein sequence ID" value="JAD34611.1"/>
    <property type="molecule type" value="Transcribed_RNA"/>
</dbReference>
<dbReference type="AlphaFoldDB" id="A0A0A8Z766"/>